<reference evidence="1" key="1">
    <citation type="journal article" date="2014" name="Nat. Commun.">
        <title>The tobacco genome sequence and its comparison with those of tomato and potato.</title>
        <authorList>
            <person name="Sierro N."/>
            <person name="Battey J.N."/>
            <person name="Ouadi S."/>
            <person name="Bakaher N."/>
            <person name="Bovet L."/>
            <person name="Willig A."/>
            <person name="Goepfert S."/>
            <person name="Peitsch M.C."/>
            <person name="Ivanov N.V."/>
        </authorList>
    </citation>
    <scope>NUCLEOTIDE SEQUENCE [LARGE SCALE GENOMIC DNA]</scope>
</reference>
<dbReference type="Proteomes" id="UP000790787">
    <property type="component" value="Chromosome 13"/>
</dbReference>
<keyword evidence="1" id="KW-1185">Reference proteome</keyword>
<evidence type="ECO:0000313" key="2">
    <source>
        <dbReference type="RefSeq" id="XP_075084924.1"/>
    </source>
</evidence>
<evidence type="ECO:0000313" key="1">
    <source>
        <dbReference type="Proteomes" id="UP000790787"/>
    </source>
</evidence>
<gene>
    <name evidence="2" type="primary">LOC142168158</name>
</gene>
<reference evidence="2" key="2">
    <citation type="submission" date="2025-08" db="UniProtKB">
        <authorList>
            <consortium name="RefSeq"/>
        </authorList>
    </citation>
    <scope>IDENTIFICATION</scope>
    <source>
        <tissue evidence="2">Leaf</tissue>
    </source>
</reference>
<protein>
    <submittedName>
        <fullName evidence="2">Isoflavone 2'-hydroxylase-like</fullName>
    </submittedName>
</protein>
<accession>A0AC58SIZ7</accession>
<sequence length="164" mass="18809">MALTFYEEKRDNFMQDVIEEHKNNRKGSSFEQKNNTMIDVLLSLQDLEPDYYTDEVIRGMGQVTLSAETDTTASTMEWALSLLLNNPEALKKSQNEIDTHIGQSPRLLDDSNLAQLPYFHGIINETLQMYPIVPILVPHESSNECVVRGFRVSRGTMLLVNMWQ</sequence>
<name>A0AC58SIZ7_TOBAC</name>
<dbReference type="RefSeq" id="XP_075084924.1">
    <property type="nucleotide sequence ID" value="XM_075228823.1"/>
</dbReference>
<proteinExistence type="predicted"/>
<organism evidence="1 2">
    <name type="scientific">Nicotiana tabacum</name>
    <name type="common">Common tobacco</name>
    <dbReference type="NCBI Taxonomy" id="4097"/>
    <lineage>
        <taxon>Eukaryota</taxon>
        <taxon>Viridiplantae</taxon>
        <taxon>Streptophyta</taxon>
        <taxon>Embryophyta</taxon>
        <taxon>Tracheophyta</taxon>
        <taxon>Spermatophyta</taxon>
        <taxon>Magnoliopsida</taxon>
        <taxon>eudicotyledons</taxon>
        <taxon>Gunneridae</taxon>
        <taxon>Pentapetalae</taxon>
        <taxon>asterids</taxon>
        <taxon>lamiids</taxon>
        <taxon>Solanales</taxon>
        <taxon>Solanaceae</taxon>
        <taxon>Nicotianoideae</taxon>
        <taxon>Nicotianeae</taxon>
        <taxon>Nicotiana</taxon>
    </lineage>
</organism>